<keyword evidence="3" id="KW-1185">Reference proteome</keyword>
<dbReference type="Gene3D" id="1.20.1280.50">
    <property type="match status" value="1"/>
</dbReference>
<organism evidence="2 3">
    <name type="scientific">Lentinus brumalis</name>
    <dbReference type="NCBI Taxonomy" id="2498619"/>
    <lineage>
        <taxon>Eukaryota</taxon>
        <taxon>Fungi</taxon>
        <taxon>Dikarya</taxon>
        <taxon>Basidiomycota</taxon>
        <taxon>Agaricomycotina</taxon>
        <taxon>Agaricomycetes</taxon>
        <taxon>Polyporales</taxon>
        <taxon>Polyporaceae</taxon>
        <taxon>Lentinus</taxon>
    </lineage>
</organism>
<sequence>MVGSKAEAYWKELHDRERGCFVGLRSAELQYMALSVIRDYEEEIRMLRQRIQAIKSIYNSGASINELLPNELLVQIFRWVGPRFSTVDAVRLTHVCRSWRSVIHGTPVFWADLLNPDGAIFARHASDFWIVRKAFERSAQIPGLRFSLNGTFLSCLKTYPSLTSHISRISTLHLDCIGNKHRDLRPFIRLQMPNLEDLTVWLKCADARVTPADTPSNFPRLRRLRTNCVSFAVRWISPSARQLIIGQHWEEWGRSPIPKLVPCCTARKLDRLWDALRGPCADLTELRLDSCISDKITRPRDPPLELSKLETLLLHAHTSDIIQTLLNSMKLPETAQVTLISTFCPYDKLCSMGTGVPCIPKVDRLAIDMGSLTRHRIFNYVVRSYEDCTKQLTLCSYKDPIDILNPIDNSNPIDLLRFFQGSVSMFSPEMITELDVNFTQPLPGLVSADNAGWLWLFRRFPRIFRLKVETQSSYDLCTALAHDDVLPNLRIFTLHTGTDATAVNNEILMFVLEDRASRGLLLQSLYFARRVSSQEEAIIPPDVASNLRRRLNAIVPNFSFTAKWGPRGEGVIEDLLDGEV</sequence>
<evidence type="ECO:0000313" key="2">
    <source>
        <dbReference type="EMBL" id="RDX43487.1"/>
    </source>
</evidence>
<feature type="domain" description="F-box" evidence="1">
    <location>
        <begin position="67"/>
        <end position="113"/>
    </location>
</feature>
<proteinExistence type="predicted"/>
<dbReference type="EMBL" id="KZ857464">
    <property type="protein sequence ID" value="RDX43487.1"/>
    <property type="molecule type" value="Genomic_DNA"/>
</dbReference>
<evidence type="ECO:0000313" key="3">
    <source>
        <dbReference type="Proteomes" id="UP000256964"/>
    </source>
</evidence>
<dbReference type="Pfam" id="PF12937">
    <property type="entry name" value="F-box-like"/>
    <property type="match status" value="1"/>
</dbReference>
<reference evidence="2 3" key="1">
    <citation type="journal article" date="2018" name="Biotechnol. Biofuels">
        <title>Integrative visual omics of the white-rot fungus Polyporus brumalis exposes the biotechnological potential of its oxidative enzymes for delignifying raw plant biomass.</title>
        <authorList>
            <person name="Miyauchi S."/>
            <person name="Rancon A."/>
            <person name="Drula E."/>
            <person name="Hage H."/>
            <person name="Chaduli D."/>
            <person name="Favel A."/>
            <person name="Grisel S."/>
            <person name="Henrissat B."/>
            <person name="Herpoel-Gimbert I."/>
            <person name="Ruiz-Duenas F.J."/>
            <person name="Chevret D."/>
            <person name="Hainaut M."/>
            <person name="Lin J."/>
            <person name="Wang M."/>
            <person name="Pangilinan J."/>
            <person name="Lipzen A."/>
            <person name="Lesage-Meessen L."/>
            <person name="Navarro D."/>
            <person name="Riley R."/>
            <person name="Grigoriev I.V."/>
            <person name="Zhou S."/>
            <person name="Raouche S."/>
            <person name="Rosso M.N."/>
        </authorList>
    </citation>
    <scope>NUCLEOTIDE SEQUENCE [LARGE SCALE GENOMIC DNA]</scope>
    <source>
        <strain evidence="2 3">BRFM 1820</strain>
    </source>
</reference>
<dbReference type="AlphaFoldDB" id="A0A371CT91"/>
<dbReference type="InterPro" id="IPR001810">
    <property type="entry name" value="F-box_dom"/>
</dbReference>
<name>A0A371CT91_9APHY</name>
<evidence type="ECO:0000259" key="1">
    <source>
        <dbReference type="Pfam" id="PF12937"/>
    </source>
</evidence>
<dbReference type="OrthoDB" id="2748248at2759"/>
<protein>
    <recommendedName>
        <fullName evidence="1">F-box domain-containing protein</fullName>
    </recommendedName>
</protein>
<dbReference type="Proteomes" id="UP000256964">
    <property type="component" value="Unassembled WGS sequence"/>
</dbReference>
<accession>A0A371CT91</accession>
<dbReference type="SUPFAM" id="SSF81383">
    <property type="entry name" value="F-box domain"/>
    <property type="match status" value="1"/>
</dbReference>
<gene>
    <name evidence="2" type="ORF">OH76DRAFT_1560338</name>
</gene>
<dbReference type="InterPro" id="IPR036047">
    <property type="entry name" value="F-box-like_dom_sf"/>
</dbReference>